<organism evidence="2 3">
    <name type="scientific">Lasius niger</name>
    <name type="common">Black garden ant</name>
    <dbReference type="NCBI Taxonomy" id="67767"/>
    <lineage>
        <taxon>Eukaryota</taxon>
        <taxon>Metazoa</taxon>
        <taxon>Ecdysozoa</taxon>
        <taxon>Arthropoda</taxon>
        <taxon>Hexapoda</taxon>
        <taxon>Insecta</taxon>
        <taxon>Pterygota</taxon>
        <taxon>Neoptera</taxon>
        <taxon>Endopterygota</taxon>
        <taxon>Hymenoptera</taxon>
        <taxon>Apocrita</taxon>
        <taxon>Aculeata</taxon>
        <taxon>Formicoidea</taxon>
        <taxon>Formicidae</taxon>
        <taxon>Formicinae</taxon>
        <taxon>Lasius</taxon>
        <taxon>Lasius</taxon>
    </lineage>
</organism>
<evidence type="ECO:0000313" key="2">
    <source>
        <dbReference type="EMBL" id="KMQ96523.1"/>
    </source>
</evidence>
<evidence type="ECO:0000313" key="3">
    <source>
        <dbReference type="Proteomes" id="UP000036403"/>
    </source>
</evidence>
<protein>
    <submittedName>
        <fullName evidence="2">Uncharacterized protein</fullName>
    </submittedName>
</protein>
<keyword evidence="3" id="KW-1185">Reference proteome</keyword>
<evidence type="ECO:0000256" key="1">
    <source>
        <dbReference type="SAM" id="Phobius"/>
    </source>
</evidence>
<dbReference type="PaxDb" id="67767-A0A0J7L1N5"/>
<reference evidence="2 3" key="1">
    <citation type="submission" date="2015-04" db="EMBL/GenBank/DDBJ databases">
        <title>Lasius niger genome sequencing.</title>
        <authorList>
            <person name="Konorov E.A."/>
            <person name="Nikitin M.A."/>
            <person name="Kirill M.V."/>
            <person name="Chang P."/>
        </authorList>
    </citation>
    <scope>NUCLEOTIDE SEQUENCE [LARGE SCALE GENOMIC DNA]</scope>
    <source>
        <tissue evidence="2">Whole</tissue>
    </source>
</reference>
<gene>
    <name evidence="2" type="ORF">RF55_3188</name>
</gene>
<keyword evidence="1" id="KW-1133">Transmembrane helix</keyword>
<dbReference type="EMBL" id="LBMM01001316">
    <property type="protein sequence ID" value="KMQ96523.1"/>
    <property type="molecule type" value="Genomic_DNA"/>
</dbReference>
<proteinExistence type="predicted"/>
<dbReference type="AlphaFoldDB" id="A0A0J7L1N5"/>
<feature type="transmembrane region" description="Helical" evidence="1">
    <location>
        <begin position="154"/>
        <end position="174"/>
    </location>
</feature>
<sequence length="216" mass="22418">MLVTGVTIEKRVEGVCVIIDEFSLIRSENAVVDNIAEFVLGRDLEMAVEVNIGEVSNVVGISVVWIDSAVAVTADTSELLLILKTFGLKCVVVDSIVKVVGTAELVEVVSTLVTKSLDEIAKLVLGRLVVVEASVIAKVEATFTSVDVITLESLIVGIATVVGIVVVISIFVTVTVSASARLLVVAGAVAFVEEIIVDDEISVAGIIVVAGTTNAG</sequence>
<name>A0A0J7L1N5_LASNI</name>
<keyword evidence="1" id="KW-0472">Membrane</keyword>
<dbReference type="Proteomes" id="UP000036403">
    <property type="component" value="Unassembled WGS sequence"/>
</dbReference>
<comment type="caution">
    <text evidence="2">The sequence shown here is derived from an EMBL/GenBank/DDBJ whole genome shotgun (WGS) entry which is preliminary data.</text>
</comment>
<keyword evidence="1" id="KW-0812">Transmembrane</keyword>
<accession>A0A0J7L1N5</accession>